<dbReference type="PRINTS" id="PR00039">
    <property type="entry name" value="HTHLYSR"/>
</dbReference>
<gene>
    <name evidence="6" type="ORF">EDL96_13075</name>
</gene>
<evidence type="ECO:0000313" key="7">
    <source>
        <dbReference type="Proteomes" id="UP000270616"/>
    </source>
</evidence>
<feature type="domain" description="HTH lysR-type" evidence="5">
    <location>
        <begin position="3"/>
        <end position="60"/>
    </location>
</feature>
<dbReference type="PANTHER" id="PTHR30346">
    <property type="entry name" value="TRANSCRIPTIONAL DUAL REGULATOR HCAR-RELATED"/>
    <property type="match status" value="1"/>
</dbReference>
<dbReference type="SUPFAM" id="SSF53850">
    <property type="entry name" value="Periplasmic binding protein-like II"/>
    <property type="match status" value="1"/>
</dbReference>
<dbReference type="CDD" id="cd08414">
    <property type="entry name" value="PBP2_LTTR_aromatics_like"/>
    <property type="match status" value="1"/>
</dbReference>
<comment type="similarity">
    <text evidence="1">Belongs to the LysR transcriptional regulatory family.</text>
</comment>
<dbReference type="InterPro" id="IPR036390">
    <property type="entry name" value="WH_DNA-bd_sf"/>
</dbReference>
<dbReference type="GO" id="GO:0003700">
    <property type="term" value="F:DNA-binding transcription factor activity"/>
    <property type="evidence" value="ECO:0007669"/>
    <property type="project" value="InterPro"/>
</dbReference>
<dbReference type="InterPro" id="IPR000847">
    <property type="entry name" value="LysR_HTH_N"/>
</dbReference>
<dbReference type="OrthoDB" id="3636008at2"/>
<evidence type="ECO:0000256" key="4">
    <source>
        <dbReference type="ARBA" id="ARBA00023163"/>
    </source>
</evidence>
<protein>
    <submittedName>
        <fullName evidence="6">LysR family transcriptional regulator</fullName>
    </submittedName>
</protein>
<evidence type="ECO:0000259" key="5">
    <source>
        <dbReference type="PROSITE" id="PS50931"/>
    </source>
</evidence>
<evidence type="ECO:0000313" key="6">
    <source>
        <dbReference type="EMBL" id="ROZ61532.1"/>
    </source>
</evidence>
<name>A0A3N4A0J5_9MICC</name>
<dbReference type="PROSITE" id="PS50931">
    <property type="entry name" value="HTH_LYSR"/>
    <property type="match status" value="1"/>
</dbReference>
<evidence type="ECO:0000256" key="2">
    <source>
        <dbReference type="ARBA" id="ARBA00023015"/>
    </source>
</evidence>
<organism evidence="6 7">
    <name type="scientific">Kocuria soli</name>
    <dbReference type="NCBI Taxonomy" id="2485125"/>
    <lineage>
        <taxon>Bacteria</taxon>
        <taxon>Bacillati</taxon>
        <taxon>Actinomycetota</taxon>
        <taxon>Actinomycetes</taxon>
        <taxon>Micrococcales</taxon>
        <taxon>Micrococcaceae</taxon>
        <taxon>Kocuria</taxon>
    </lineage>
</organism>
<dbReference type="GO" id="GO:0032993">
    <property type="term" value="C:protein-DNA complex"/>
    <property type="evidence" value="ECO:0007669"/>
    <property type="project" value="TreeGrafter"/>
</dbReference>
<keyword evidence="3" id="KW-0238">DNA-binding</keyword>
<dbReference type="InterPro" id="IPR005119">
    <property type="entry name" value="LysR_subst-bd"/>
</dbReference>
<dbReference type="PANTHER" id="PTHR30346:SF0">
    <property type="entry name" value="HCA OPERON TRANSCRIPTIONAL ACTIVATOR HCAR"/>
    <property type="match status" value="1"/>
</dbReference>
<dbReference type="SUPFAM" id="SSF46785">
    <property type="entry name" value="Winged helix' DNA-binding domain"/>
    <property type="match status" value="1"/>
</dbReference>
<proteinExistence type="inferred from homology"/>
<dbReference type="AlphaFoldDB" id="A0A3N4A0J5"/>
<dbReference type="FunFam" id="1.10.10.10:FF:000001">
    <property type="entry name" value="LysR family transcriptional regulator"/>
    <property type="match status" value="1"/>
</dbReference>
<dbReference type="Pfam" id="PF00126">
    <property type="entry name" value="HTH_1"/>
    <property type="match status" value="1"/>
</dbReference>
<dbReference type="EMBL" id="RKMF01000023">
    <property type="protein sequence ID" value="ROZ61532.1"/>
    <property type="molecule type" value="Genomic_DNA"/>
</dbReference>
<keyword evidence="4" id="KW-0804">Transcription</keyword>
<evidence type="ECO:0000256" key="1">
    <source>
        <dbReference type="ARBA" id="ARBA00009437"/>
    </source>
</evidence>
<keyword evidence="2" id="KW-0805">Transcription regulation</keyword>
<dbReference type="Gene3D" id="1.10.10.10">
    <property type="entry name" value="Winged helix-like DNA-binding domain superfamily/Winged helix DNA-binding domain"/>
    <property type="match status" value="1"/>
</dbReference>
<reference evidence="6 7" key="1">
    <citation type="submission" date="2018-10" db="EMBL/GenBank/DDBJ databases">
        <title>Kocuria sp. M5W7-7, whole genome shotgun sequence.</title>
        <authorList>
            <person name="Tuo L."/>
        </authorList>
    </citation>
    <scope>NUCLEOTIDE SEQUENCE [LARGE SCALE GENOMIC DNA]</scope>
    <source>
        <strain evidence="6 7">M5W7-7</strain>
    </source>
</reference>
<dbReference type="GO" id="GO:0003677">
    <property type="term" value="F:DNA binding"/>
    <property type="evidence" value="ECO:0007669"/>
    <property type="project" value="UniProtKB-KW"/>
</dbReference>
<evidence type="ECO:0000256" key="3">
    <source>
        <dbReference type="ARBA" id="ARBA00023125"/>
    </source>
</evidence>
<dbReference type="Pfam" id="PF03466">
    <property type="entry name" value="LysR_substrate"/>
    <property type="match status" value="1"/>
</dbReference>
<comment type="caution">
    <text evidence="6">The sequence shown here is derived from an EMBL/GenBank/DDBJ whole genome shotgun (WGS) entry which is preliminary data.</text>
</comment>
<accession>A0A3N4A0J5</accession>
<keyword evidence="7" id="KW-1185">Reference proteome</keyword>
<dbReference type="Gene3D" id="3.40.190.10">
    <property type="entry name" value="Periplasmic binding protein-like II"/>
    <property type="match status" value="2"/>
</dbReference>
<sequence length="294" mass="32250">MNLTIHQLRRFLTVAQELHFGRAAQQLHLSPSSLSEQISALERRLSRNLFRRTSRTVELTDHGRELAPQARAVVEAMDQVLTWARDDSGPAHIRVGLMVSSPGFRAILAAAAREMPDVHWEIRQLGFLGAYKALAQAEVDCIFVSEIGEAPVPEFTSIPLWEEGCALVLHEQHRLAGRSSVRLAELAGETFVTVADEAAAARWLTAVTAADTAEPRSLPVAHNFEEVVELCGAGLGVNIAGESARATYDRPGIRFVPIQDAPRATTYLYLRGDNRSAPVEDFARLALDVTRRGA</sequence>
<dbReference type="Proteomes" id="UP000270616">
    <property type="component" value="Unassembled WGS sequence"/>
</dbReference>
<dbReference type="InterPro" id="IPR036388">
    <property type="entry name" value="WH-like_DNA-bd_sf"/>
</dbReference>
<dbReference type="RefSeq" id="WP_123826662.1">
    <property type="nucleotide sequence ID" value="NZ_RKMF01000023.1"/>
</dbReference>